<dbReference type="HOGENOM" id="CLU_1560504_0_0_0"/>
<evidence type="ECO:0000313" key="1">
    <source>
        <dbReference type="EMBL" id="ACI20080.1"/>
    </source>
</evidence>
<organism evidence="1 2">
    <name type="scientific">Dictyoglomus thermophilum (strain ATCC 35947 / DSM 3960 / H-6-12)</name>
    <dbReference type="NCBI Taxonomy" id="309799"/>
    <lineage>
        <taxon>Bacteria</taxon>
        <taxon>Pseudomonadati</taxon>
        <taxon>Dictyoglomota</taxon>
        <taxon>Dictyoglomia</taxon>
        <taxon>Dictyoglomales</taxon>
        <taxon>Dictyoglomaceae</taxon>
        <taxon>Dictyoglomus</taxon>
    </lineage>
</organism>
<accession>B5YBC1</accession>
<dbReference type="eggNOG" id="COG1143">
    <property type="taxonomic scope" value="Bacteria"/>
</dbReference>
<protein>
    <recommendedName>
        <fullName evidence="3">DUF4007 family protein</fullName>
    </recommendedName>
</protein>
<evidence type="ECO:0000313" key="2">
    <source>
        <dbReference type="Proteomes" id="UP000001733"/>
    </source>
</evidence>
<gene>
    <name evidence="1" type="ordered locus">DICTH_0102</name>
</gene>
<sequence length="171" mass="19314">MNLCFNAPLFNWWANVPVGKYSRENIINLLANSYGKMNKTILNGYSSIVETLGKSPIGELLGQGLVERKGKRVISVVKNGGKDISSIVVLYNLYRFSEKRGVYKINLEEIENDELSPQKIFTISSFEVEDILKNSIYDSFFRVGFEERKVSIFLDKGINSISLLKTYVGGL</sequence>
<dbReference type="OrthoDB" id="9926008at2"/>
<keyword evidence="2" id="KW-1185">Reference proteome</keyword>
<dbReference type="STRING" id="309799.DICTH_0102"/>
<dbReference type="PaxDb" id="309799-DICTH_0102"/>
<dbReference type="AlphaFoldDB" id="B5YBC1"/>
<dbReference type="KEGG" id="dth:DICTH_0102"/>
<dbReference type="Proteomes" id="UP000001733">
    <property type="component" value="Chromosome"/>
</dbReference>
<dbReference type="RefSeq" id="WP_012548712.1">
    <property type="nucleotide sequence ID" value="NC_011297.1"/>
</dbReference>
<reference evidence="1 2" key="1">
    <citation type="journal article" date="2014" name="Genome Announc.">
        <title>Complete Genome Sequence of the Extreme Thermophile Dictyoglomus thermophilum H-6-12.</title>
        <authorList>
            <person name="Coil D.A."/>
            <person name="Badger J.H."/>
            <person name="Forberger H.C."/>
            <person name="Riggs F."/>
            <person name="Madupu R."/>
            <person name="Fedorova N."/>
            <person name="Ward N."/>
            <person name="Robb F.T."/>
            <person name="Eisen J.A."/>
        </authorList>
    </citation>
    <scope>NUCLEOTIDE SEQUENCE [LARGE SCALE GENOMIC DNA]</scope>
    <source>
        <strain evidence="2">ATCC 35947 / DSM 3960 / H-6-12</strain>
    </source>
</reference>
<name>B5YBC1_DICT6</name>
<dbReference type="EMBL" id="CP001146">
    <property type="protein sequence ID" value="ACI20080.1"/>
    <property type="molecule type" value="Genomic_DNA"/>
</dbReference>
<proteinExistence type="predicted"/>
<evidence type="ECO:0008006" key="3">
    <source>
        <dbReference type="Google" id="ProtNLM"/>
    </source>
</evidence>